<evidence type="ECO:0000259" key="12">
    <source>
        <dbReference type="PROSITE" id="PS51030"/>
    </source>
</evidence>
<feature type="region of interest" description="Disordered" evidence="11">
    <location>
        <begin position="76"/>
        <end position="110"/>
    </location>
</feature>
<dbReference type="PANTHER" id="PTHR24082:SF473">
    <property type="entry name" value="ECDYSONE-INDUCED PROTEIN 75B, ISOFORM B"/>
    <property type="match status" value="1"/>
</dbReference>
<dbReference type="GO" id="GO:0004879">
    <property type="term" value="F:nuclear receptor activity"/>
    <property type="evidence" value="ECO:0007669"/>
    <property type="project" value="TreeGrafter"/>
</dbReference>
<dbReference type="AlphaFoldDB" id="A0A8S4EFB1"/>
<keyword evidence="6" id="KW-0805">Transcription regulation</keyword>
<dbReference type="InterPro" id="IPR050234">
    <property type="entry name" value="Nuclear_hormone_rcpt_NR1"/>
</dbReference>
<evidence type="ECO:0000256" key="9">
    <source>
        <dbReference type="ARBA" id="ARBA00023170"/>
    </source>
</evidence>
<feature type="compositionally biased region" description="Low complexity" evidence="11">
    <location>
        <begin position="81"/>
        <end position="96"/>
    </location>
</feature>
<dbReference type="GO" id="GO:0000122">
    <property type="term" value="P:negative regulation of transcription by RNA polymerase II"/>
    <property type="evidence" value="ECO:0007669"/>
    <property type="project" value="TreeGrafter"/>
</dbReference>
<gene>
    <name evidence="13" type="ORF">PLXY2_LOCUS5635</name>
</gene>
<keyword evidence="5" id="KW-0862">Zinc</keyword>
<evidence type="ECO:0000256" key="3">
    <source>
        <dbReference type="ARBA" id="ARBA00022723"/>
    </source>
</evidence>
<dbReference type="SUPFAM" id="SSF57716">
    <property type="entry name" value="Glucocorticoid receptor-like (DNA-binding domain)"/>
    <property type="match status" value="1"/>
</dbReference>
<accession>A0A8S4EFB1</accession>
<organism evidence="13 14">
    <name type="scientific">Plutella xylostella</name>
    <name type="common">Diamondback moth</name>
    <name type="synonym">Plutella maculipennis</name>
    <dbReference type="NCBI Taxonomy" id="51655"/>
    <lineage>
        <taxon>Eukaryota</taxon>
        <taxon>Metazoa</taxon>
        <taxon>Ecdysozoa</taxon>
        <taxon>Arthropoda</taxon>
        <taxon>Hexapoda</taxon>
        <taxon>Insecta</taxon>
        <taxon>Pterygota</taxon>
        <taxon>Neoptera</taxon>
        <taxon>Endopterygota</taxon>
        <taxon>Lepidoptera</taxon>
        <taxon>Glossata</taxon>
        <taxon>Ditrysia</taxon>
        <taxon>Yponomeutoidea</taxon>
        <taxon>Plutellidae</taxon>
        <taxon>Plutella</taxon>
    </lineage>
</organism>
<dbReference type="PRINTS" id="PR00047">
    <property type="entry name" value="STROIDFINGER"/>
</dbReference>
<evidence type="ECO:0000313" key="13">
    <source>
        <dbReference type="EMBL" id="CAG9114247.1"/>
    </source>
</evidence>
<keyword evidence="14" id="KW-1185">Reference proteome</keyword>
<protein>
    <submittedName>
        <fullName evidence="13">(diamondback moth) hypothetical protein</fullName>
    </submittedName>
</protein>
<sequence>MALVMSPDSSYGHYAAPASPAAEPDLHIEFDGTTVLCRVCGDKASGFHYGVHSCEGCKRPTVSAVPGRPPCPAVPRDVGHAAASDPALAPARGAAPHSLASLQRKQVEAS</sequence>
<dbReference type="EMBL" id="CAJHNJ030000016">
    <property type="protein sequence ID" value="CAG9114247.1"/>
    <property type="molecule type" value="Genomic_DNA"/>
</dbReference>
<dbReference type="SMART" id="SM00399">
    <property type="entry name" value="ZnF_C4"/>
    <property type="match status" value="1"/>
</dbReference>
<dbReference type="GO" id="GO:0045944">
    <property type="term" value="P:positive regulation of transcription by RNA polymerase II"/>
    <property type="evidence" value="ECO:0007669"/>
    <property type="project" value="TreeGrafter"/>
</dbReference>
<dbReference type="PANTHER" id="PTHR24082">
    <property type="entry name" value="NUCLEAR HORMONE RECEPTOR"/>
    <property type="match status" value="1"/>
</dbReference>
<keyword evidence="3" id="KW-0479">Metal-binding</keyword>
<dbReference type="GO" id="GO:0009755">
    <property type="term" value="P:hormone-mediated signaling pathway"/>
    <property type="evidence" value="ECO:0007669"/>
    <property type="project" value="TreeGrafter"/>
</dbReference>
<proteinExistence type="inferred from homology"/>
<dbReference type="GO" id="GO:0008270">
    <property type="term" value="F:zinc ion binding"/>
    <property type="evidence" value="ECO:0007669"/>
    <property type="project" value="UniProtKB-KW"/>
</dbReference>
<evidence type="ECO:0000256" key="2">
    <source>
        <dbReference type="ARBA" id="ARBA00008092"/>
    </source>
</evidence>
<name>A0A8S4EFB1_PLUXY</name>
<dbReference type="PROSITE" id="PS51030">
    <property type="entry name" value="NUCLEAR_REC_DBD_2"/>
    <property type="match status" value="1"/>
</dbReference>
<evidence type="ECO:0000256" key="7">
    <source>
        <dbReference type="ARBA" id="ARBA00023125"/>
    </source>
</evidence>
<dbReference type="Proteomes" id="UP000653454">
    <property type="component" value="Unassembled WGS sequence"/>
</dbReference>
<evidence type="ECO:0000256" key="6">
    <source>
        <dbReference type="ARBA" id="ARBA00023015"/>
    </source>
</evidence>
<evidence type="ECO:0000313" key="14">
    <source>
        <dbReference type="Proteomes" id="UP000653454"/>
    </source>
</evidence>
<dbReference type="GO" id="GO:0000978">
    <property type="term" value="F:RNA polymerase II cis-regulatory region sequence-specific DNA binding"/>
    <property type="evidence" value="ECO:0007669"/>
    <property type="project" value="TreeGrafter"/>
</dbReference>
<dbReference type="Gene3D" id="3.30.50.10">
    <property type="entry name" value="Erythroid Transcription Factor GATA-1, subunit A"/>
    <property type="match status" value="1"/>
</dbReference>
<dbReference type="GO" id="GO:0005634">
    <property type="term" value="C:nucleus"/>
    <property type="evidence" value="ECO:0007669"/>
    <property type="project" value="UniProtKB-SubCell"/>
</dbReference>
<comment type="caution">
    <text evidence="13">The sequence shown here is derived from an EMBL/GenBank/DDBJ whole genome shotgun (WGS) entry which is preliminary data.</text>
</comment>
<evidence type="ECO:0000256" key="4">
    <source>
        <dbReference type="ARBA" id="ARBA00022771"/>
    </source>
</evidence>
<evidence type="ECO:0000256" key="11">
    <source>
        <dbReference type="SAM" id="MobiDB-lite"/>
    </source>
</evidence>
<dbReference type="GO" id="GO:0030154">
    <property type="term" value="P:cell differentiation"/>
    <property type="evidence" value="ECO:0007669"/>
    <property type="project" value="TreeGrafter"/>
</dbReference>
<evidence type="ECO:0000256" key="10">
    <source>
        <dbReference type="ARBA" id="ARBA00023242"/>
    </source>
</evidence>
<evidence type="ECO:0000256" key="8">
    <source>
        <dbReference type="ARBA" id="ARBA00023163"/>
    </source>
</evidence>
<reference evidence="13" key="1">
    <citation type="submission" date="2020-11" db="EMBL/GenBank/DDBJ databases">
        <authorList>
            <person name="Whiteford S."/>
        </authorList>
    </citation>
    <scope>NUCLEOTIDE SEQUENCE</scope>
</reference>
<keyword evidence="10" id="KW-0539">Nucleus</keyword>
<keyword evidence="8" id="KW-0804">Transcription</keyword>
<comment type="similarity">
    <text evidence="2">Belongs to the nuclear hormone receptor family. NR1 subfamily.</text>
</comment>
<feature type="domain" description="Nuclear receptor" evidence="12">
    <location>
        <begin position="34"/>
        <end position="58"/>
    </location>
</feature>
<dbReference type="InterPro" id="IPR001628">
    <property type="entry name" value="Znf_hrmn_rcpt"/>
</dbReference>
<comment type="subcellular location">
    <subcellularLocation>
        <location evidence="1">Nucleus</location>
    </subcellularLocation>
</comment>
<keyword evidence="9" id="KW-0675">Receptor</keyword>
<dbReference type="InterPro" id="IPR013088">
    <property type="entry name" value="Znf_NHR/GATA"/>
</dbReference>
<keyword evidence="4" id="KW-0863">Zinc-finger</keyword>
<evidence type="ECO:0000256" key="1">
    <source>
        <dbReference type="ARBA" id="ARBA00004123"/>
    </source>
</evidence>
<dbReference type="Pfam" id="PF00105">
    <property type="entry name" value="zf-C4"/>
    <property type="match status" value="1"/>
</dbReference>
<keyword evidence="7" id="KW-0238">DNA-binding</keyword>
<evidence type="ECO:0000256" key="5">
    <source>
        <dbReference type="ARBA" id="ARBA00022833"/>
    </source>
</evidence>
<feature type="region of interest" description="Disordered" evidence="11">
    <location>
        <begin position="1"/>
        <end position="23"/>
    </location>
</feature>